<name>A0A6J1LH92_DROHY</name>
<keyword evidence="1" id="KW-1185">Reference proteome</keyword>
<dbReference type="AlphaFoldDB" id="A0A6J1LH92"/>
<reference evidence="2" key="1">
    <citation type="submission" date="2025-08" db="UniProtKB">
        <authorList>
            <consortium name="RefSeq"/>
        </authorList>
    </citation>
    <scope>IDENTIFICATION</scope>
    <source>
        <strain evidence="2">15085-1641.00</strain>
        <tissue evidence="2">Whole body</tissue>
    </source>
</reference>
<dbReference type="Proteomes" id="UP000504633">
    <property type="component" value="Unplaced"/>
</dbReference>
<evidence type="ECO:0000313" key="2">
    <source>
        <dbReference type="RefSeq" id="XP_023165030.1"/>
    </source>
</evidence>
<protein>
    <submittedName>
        <fullName evidence="2">Uncharacterized protein LOC111595490 isoform X1</fullName>
    </submittedName>
</protein>
<dbReference type="KEGG" id="dhe:111595490"/>
<organism evidence="1 2">
    <name type="scientific">Drosophila hydei</name>
    <name type="common">Fruit fly</name>
    <dbReference type="NCBI Taxonomy" id="7224"/>
    <lineage>
        <taxon>Eukaryota</taxon>
        <taxon>Metazoa</taxon>
        <taxon>Ecdysozoa</taxon>
        <taxon>Arthropoda</taxon>
        <taxon>Hexapoda</taxon>
        <taxon>Insecta</taxon>
        <taxon>Pterygota</taxon>
        <taxon>Neoptera</taxon>
        <taxon>Endopterygota</taxon>
        <taxon>Diptera</taxon>
        <taxon>Brachycera</taxon>
        <taxon>Muscomorpha</taxon>
        <taxon>Ephydroidea</taxon>
        <taxon>Drosophilidae</taxon>
        <taxon>Drosophila</taxon>
    </lineage>
</organism>
<sequence length="108" mass="12097">MANSGTPRAASTDANALELQQLISRSYKSMNKLVHFYNGQLHEELSTLMSSIQEEQLPGRSISEHSSQLTEALDLKCLAGFNRLSHYLMMRPSCSSLDLHGTPEFRQL</sequence>
<proteinExistence type="predicted"/>
<dbReference type="OMA" id="MMRPSCS"/>
<dbReference type="OrthoDB" id="7822374at2759"/>
<accession>A0A6J1LH92</accession>
<evidence type="ECO:0000313" key="1">
    <source>
        <dbReference type="Proteomes" id="UP000504633"/>
    </source>
</evidence>
<dbReference type="RefSeq" id="XP_023165030.1">
    <property type="nucleotide sequence ID" value="XM_023309262.2"/>
</dbReference>
<gene>
    <name evidence="2" type="primary">LOC111595490</name>
</gene>
<dbReference type="GeneID" id="111595490"/>